<name>A0A3T0JQH8_PSESX</name>
<dbReference type="EMBL" id="CP024646">
    <property type="protein sequence ID" value="AZV25715.1"/>
    <property type="molecule type" value="Genomic_DNA"/>
</dbReference>
<sequence>MQQSRSTLDQQHGPQIVPTLCVGMHTVTLRVTVDAERPWRHSHAERGNDHYSTRERSVFFQ</sequence>
<gene>
    <name evidence="2" type="ORF">CT157_06795</name>
</gene>
<evidence type="ECO:0000313" key="3">
    <source>
        <dbReference type="Proteomes" id="UP000282760"/>
    </source>
</evidence>
<feature type="region of interest" description="Disordered" evidence="1">
    <location>
        <begin position="38"/>
        <end position="61"/>
    </location>
</feature>
<protein>
    <submittedName>
        <fullName evidence="2">Uncharacterized protein</fullName>
    </submittedName>
</protein>
<proteinExistence type="predicted"/>
<evidence type="ECO:0000256" key="1">
    <source>
        <dbReference type="SAM" id="MobiDB-lite"/>
    </source>
</evidence>
<dbReference type="Proteomes" id="UP000282760">
    <property type="component" value="Chromosome"/>
</dbReference>
<accession>A0A3T0JQH8</accession>
<organism evidence="2 3">
    <name type="scientific">Pseudomonas syringae</name>
    <dbReference type="NCBI Taxonomy" id="317"/>
    <lineage>
        <taxon>Bacteria</taxon>
        <taxon>Pseudomonadati</taxon>
        <taxon>Pseudomonadota</taxon>
        <taxon>Gammaproteobacteria</taxon>
        <taxon>Pseudomonadales</taxon>
        <taxon>Pseudomonadaceae</taxon>
        <taxon>Pseudomonas</taxon>
    </lineage>
</organism>
<evidence type="ECO:0000313" key="2">
    <source>
        <dbReference type="EMBL" id="AZV25715.1"/>
    </source>
</evidence>
<reference evidence="2 3" key="1">
    <citation type="submission" date="2017-11" db="EMBL/GenBank/DDBJ databases">
        <title>Effect of PGPRs.</title>
        <authorList>
            <person name="Oliva R."/>
            <person name="Nong J."/>
            <person name="Roman V."/>
        </authorList>
    </citation>
    <scope>NUCLEOTIDE SEQUENCE [LARGE SCALE GENOMIC DNA]</scope>
    <source>
        <strain evidence="2">Inb918</strain>
    </source>
</reference>
<dbReference type="AlphaFoldDB" id="A0A3T0JQH8"/>